<keyword evidence="5" id="KW-0472">Membrane</keyword>
<reference evidence="8 9" key="1">
    <citation type="submission" date="2021-02" db="EMBL/GenBank/DDBJ databases">
        <authorList>
            <person name="Vanwijnsberghe S."/>
        </authorList>
    </citation>
    <scope>NUCLEOTIDE SEQUENCE [LARGE SCALE GENOMIC DNA]</scope>
    <source>
        <strain evidence="8 9">R-69658</strain>
    </source>
</reference>
<organism evidence="8 9">
    <name type="scientific">Paraburkholderia aspalathi</name>
    <dbReference type="NCBI Taxonomy" id="1324617"/>
    <lineage>
        <taxon>Bacteria</taxon>
        <taxon>Pseudomonadati</taxon>
        <taxon>Pseudomonadota</taxon>
        <taxon>Betaproteobacteria</taxon>
        <taxon>Burkholderiales</taxon>
        <taxon>Burkholderiaceae</taxon>
        <taxon>Paraburkholderia</taxon>
    </lineage>
</organism>
<evidence type="ECO:0000256" key="2">
    <source>
        <dbReference type="ARBA" id="ARBA00022475"/>
    </source>
</evidence>
<evidence type="ECO:0000259" key="7">
    <source>
        <dbReference type="Pfam" id="PF02203"/>
    </source>
</evidence>
<evidence type="ECO:0000313" key="8">
    <source>
        <dbReference type="EMBL" id="CAE6781917.1"/>
    </source>
</evidence>
<sequence length="223" mass="24674">MLKNLSIRTCLTLMIVFFGLVLLFGAAAGLLSLRSSNASLQQMYTVDTPAVADLEGSAGQLLRLRLALATYASLVDLNDQDGANAVLKRFDQYQKASDDRLAHYVSRASTDADEQRLIKDMQDKRDTFLHEGVEPALAALKSGDKNAFEQLQAHKLPSLYSAYEKAMLTLEQLQIDHGAQRYQDAQDLFYAICITVAIGVTSRPNLGFASRAMWREMTRGVAH</sequence>
<evidence type="ECO:0000313" key="9">
    <source>
        <dbReference type="Proteomes" id="UP000674425"/>
    </source>
</evidence>
<evidence type="ECO:0000256" key="3">
    <source>
        <dbReference type="ARBA" id="ARBA00022692"/>
    </source>
</evidence>
<evidence type="ECO:0000256" key="6">
    <source>
        <dbReference type="ARBA" id="ARBA00023224"/>
    </source>
</evidence>
<accession>A0ABN7M827</accession>
<dbReference type="SUPFAM" id="SSF47170">
    <property type="entry name" value="Aspartate receptor, ligand-binding domain"/>
    <property type="match status" value="1"/>
</dbReference>
<feature type="domain" description="Chemotaxis methyl-accepting receptor Tar-related ligand-binding" evidence="7">
    <location>
        <begin position="1"/>
        <end position="177"/>
    </location>
</feature>
<protein>
    <recommendedName>
        <fullName evidence="7">Chemotaxis methyl-accepting receptor Tar-related ligand-binding domain-containing protein</fullName>
    </recommendedName>
</protein>
<evidence type="ECO:0000256" key="1">
    <source>
        <dbReference type="ARBA" id="ARBA00004236"/>
    </source>
</evidence>
<comment type="subcellular location">
    <subcellularLocation>
        <location evidence="1">Cell membrane</location>
    </subcellularLocation>
</comment>
<dbReference type="InterPro" id="IPR035440">
    <property type="entry name" value="4HB_MCP_dom_sf"/>
</dbReference>
<dbReference type="Gene3D" id="1.20.120.30">
    <property type="entry name" value="Aspartate receptor, ligand-binding domain"/>
    <property type="match status" value="1"/>
</dbReference>
<keyword evidence="3" id="KW-0812">Transmembrane</keyword>
<gene>
    <name evidence="8" type="ORF">R69658_04109</name>
</gene>
<dbReference type="Proteomes" id="UP000674425">
    <property type="component" value="Unassembled WGS sequence"/>
</dbReference>
<dbReference type="EMBL" id="CAJNAU010000040">
    <property type="protein sequence ID" value="CAE6781917.1"/>
    <property type="molecule type" value="Genomic_DNA"/>
</dbReference>
<evidence type="ECO:0000256" key="5">
    <source>
        <dbReference type="ARBA" id="ARBA00023136"/>
    </source>
</evidence>
<keyword evidence="4" id="KW-1133">Transmembrane helix</keyword>
<dbReference type="Pfam" id="PF02203">
    <property type="entry name" value="TarH"/>
    <property type="match status" value="1"/>
</dbReference>
<keyword evidence="9" id="KW-1185">Reference proteome</keyword>
<comment type="caution">
    <text evidence="8">The sequence shown here is derived from an EMBL/GenBank/DDBJ whole genome shotgun (WGS) entry which is preliminary data.</text>
</comment>
<name>A0ABN7M827_9BURK</name>
<proteinExistence type="predicted"/>
<keyword evidence="2" id="KW-1003">Cell membrane</keyword>
<evidence type="ECO:0000256" key="4">
    <source>
        <dbReference type="ARBA" id="ARBA00022989"/>
    </source>
</evidence>
<keyword evidence="6" id="KW-0807">Transducer</keyword>
<dbReference type="InterPro" id="IPR003122">
    <property type="entry name" value="Tar_rcpt_lig-bd"/>
</dbReference>